<dbReference type="Proteomes" id="UP000603234">
    <property type="component" value="Unassembled WGS sequence"/>
</dbReference>
<accession>A0ABR6WYM6</accession>
<organism evidence="1 2">
    <name type="scientific">Acetobacterium fimetarium</name>
    <dbReference type="NCBI Taxonomy" id="52691"/>
    <lineage>
        <taxon>Bacteria</taxon>
        <taxon>Bacillati</taxon>
        <taxon>Bacillota</taxon>
        <taxon>Clostridia</taxon>
        <taxon>Eubacteriales</taxon>
        <taxon>Eubacteriaceae</taxon>
        <taxon>Acetobacterium</taxon>
    </lineage>
</organism>
<reference evidence="1 2" key="1">
    <citation type="journal article" date="2020" name="mSystems">
        <title>Defining Genomic and Predicted Metabolic Features of the Acetobacterium Genus.</title>
        <authorList>
            <person name="Ross D.E."/>
            <person name="Marshall C.W."/>
            <person name="Gulliver D."/>
            <person name="May H.D."/>
            <person name="Norman R.S."/>
        </authorList>
    </citation>
    <scope>NUCLEOTIDE SEQUENCE [LARGE SCALE GENOMIC DNA]</scope>
    <source>
        <strain evidence="1 2">DSM 8238</strain>
    </source>
</reference>
<evidence type="ECO:0000313" key="2">
    <source>
        <dbReference type="Proteomes" id="UP000603234"/>
    </source>
</evidence>
<dbReference type="EMBL" id="WJBC01000046">
    <property type="protein sequence ID" value="MBC3805665.1"/>
    <property type="molecule type" value="Genomic_DNA"/>
</dbReference>
<dbReference type="RefSeq" id="WP_186843552.1">
    <property type="nucleotide sequence ID" value="NZ_WJBC01000046.1"/>
</dbReference>
<evidence type="ECO:0008006" key="3">
    <source>
        <dbReference type="Google" id="ProtNLM"/>
    </source>
</evidence>
<protein>
    <recommendedName>
        <fullName evidence="3">DUF4177 domain-containing protein</fullName>
    </recommendedName>
</protein>
<evidence type="ECO:0000313" key="1">
    <source>
        <dbReference type="EMBL" id="MBC3805665.1"/>
    </source>
</evidence>
<name>A0ABR6WYM6_9FIRM</name>
<gene>
    <name evidence="1" type="ORF">GH808_14740</name>
</gene>
<keyword evidence="2" id="KW-1185">Reference proteome</keyword>
<sequence length="85" mass="9569">MKKYICVSIGDKVKAEGNDFNKGFRKCNKEELSKEIEDVCNDYDEKGYDVVSIVPIVQGQHMFVSNDGVWSNSTTEGVIITFKAK</sequence>
<comment type="caution">
    <text evidence="1">The sequence shown here is derived from an EMBL/GenBank/DDBJ whole genome shotgun (WGS) entry which is preliminary data.</text>
</comment>
<proteinExistence type="predicted"/>